<keyword evidence="7" id="KW-0520">NAD</keyword>
<accession>A0ABS4K5N7</accession>
<organism evidence="12 13">
    <name type="scientific">Clostridium punense</name>
    <dbReference type="NCBI Taxonomy" id="1054297"/>
    <lineage>
        <taxon>Bacteria</taxon>
        <taxon>Bacillati</taxon>
        <taxon>Bacillota</taxon>
        <taxon>Clostridia</taxon>
        <taxon>Eubacteriales</taxon>
        <taxon>Clostridiaceae</taxon>
        <taxon>Clostridium</taxon>
    </lineage>
</organism>
<sequence>MKVLITGGAGYIGSTICSAMEDKGYTPIILDSLVNGRIEFTKNRIFYKGDIADEQLLETIFKEHNDIVCTIHCAALIVVPESMEKPFEYYTENVAKSIKLFKKLNELGCKKVVFSSSASIYDDVDNFMVTESSPLNPRSPYARSKYMIEMILQDFCNAYNMKGIALRYFNLIGADPKLRSGIYIQNPTHILAKLVSVYTGREAEFKLTGVNWPTRDGSGIRDYIHIWDLAQAHILAVENFDRAFEKHDENTSYIPINLGTGEGVTSKELVSAFEKVTDSNLRKVETEPRLGDVGGAYANIDLARELLGWEPKLSVEDGIRDTLRWDEFRKEILKY</sequence>
<keyword evidence="8 12" id="KW-0413">Isomerase</keyword>
<dbReference type="Proteomes" id="UP001519308">
    <property type="component" value="Unassembled WGS sequence"/>
</dbReference>
<comment type="catalytic activity">
    <reaction evidence="1">
        <text>UDP-alpha-D-glucose = UDP-alpha-D-galactose</text>
        <dbReference type="Rhea" id="RHEA:22168"/>
        <dbReference type="ChEBI" id="CHEBI:58885"/>
        <dbReference type="ChEBI" id="CHEBI:66914"/>
        <dbReference type="EC" id="5.1.3.2"/>
    </reaction>
</comment>
<dbReference type="InterPro" id="IPR001509">
    <property type="entry name" value="Epimerase_deHydtase"/>
</dbReference>
<evidence type="ECO:0000256" key="3">
    <source>
        <dbReference type="ARBA" id="ARBA00004947"/>
    </source>
</evidence>
<protein>
    <recommendedName>
        <fullName evidence="6">UDP-glucose 4-epimerase</fullName>
        <ecNumber evidence="5">5.1.3.2</ecNumber>
    </recommendedName>
    <alternativeName>
        <fullName evidence="10">Galactowaldenase</fullName>
    </alternativeName>
    <alternativeName>
        <fullName evidence="9">UDP-galactose 4-epimerase</fullName>
    </alternativeName>
</protein>
<dbReference type="PANTHER" id="PTHR43725">
    <property type="entry name" value="UDP-GLUCOSE 4-EPIMERASE"/>
    <property type="match status" value="1"/>
</dbReference>
<comment type="pathway">
    <text evidence="3">Carbohydrate metabolism; galactose metabolism.</text>
</comment>
<dbReference type="SUPFAM" id="SSF51735">
    <property type="entry name" value="NAD(P)-binding Rossmann-fold domains"/>
    <property type="match status" value="1"/>
</dbReference>
<dbReference type="InterPro" id="IPR036291">
    <property type="entry name" value="NAD(P)-bd_dom_sf"/>
</dbReference>
<dbReference type="Pfam" id="PF01370">
    <property type="entry name" value="Epimerase"/>
    <property type="match status" value="1"/>
</dbReference>
<evidence type="ECO:0000256" key="6">
    <source>
        <dbReference type="ARBA" id="ARBA00018569"/>
    </source>
</evidence>
<dbReference type="Gene3D" id="3.40.50.720">
    <property type="entry name" value="NAD(P)-binding Rossmann-like Domain"/>
    <property type="match status" value="1"/>
</dbReference>
<evidence type="ECO:0000256" key="2">
    <source>
        <dbReference type="ARBA" id="ARBA00001911"/>
    </source>
</evidence>
<evidence type="ECO:0000256" key="4">
    <source>
        <dbReference type="ARBA" id="ARBA00007637"/>
    </source>
</evidence>
<evidence type="ECO:0000256" key="5">
    <source>
        <dbReference type="ARBA" id="ARBA00013189"/>
    </source>
</evidence>
<feature type="domain" description="NAD-dependent epimerase/dehydratase" evidence="11">
    <location>
        <begin position="3"/>
        <end position="246"/>
    </location>
</feature>
<keyword evidence="13" id="KW-1185">Reference proteome</keyword>
<dbReference type="EMBL" id="JAGGLL010000023">
    <property type="protein sequence ID" value="MBP2023088.1"/>
    <property type="molecule type" value="Genomic_DNA"/>
</dbReference>
<comment type="caution">
    <text evidence="12">The sequence shown here is derived from an EMBL/GenBank/DDBJ whole genome shotgun (WGS) entry which is preliminary data.</text>
</comment>
<evidence type="ECO:0000256" key="8">
    <source>
        <dbReference type="ARBA" id="ARBA00023235"/>
    </source>
</evidence>
<dbReference type="RefSeq" id="WP_021285148.1">
    <property type="nucleotide sequence ID" value="NZ_JAGGLL010000023.1"/>
</dbReference>
<dbReference type="GO" id="GO:0003978">
    <property type="term" value="F:UDP-glucose 4-epimerase activity"/>
    <property type="evidence" value="ECO:0007669"/>
    <property type="project" value="UniProtKB-EC"/>
</dbReference>
<comment type="similarity">
    <text evidence="4">Belongs to the NAD(P)-dependent epimerase/dehydratase family.</text>
</comment>
<gene>
    <name evidence="12" type="ORF">J2Z44_002922</name>
</gene>
<evidence type="ECO:0000256" key="9">
    <source>
        <dbReference type="ARBA" id="ARBA00031367"/>
    </source>
</evidence>
<dbReference type="EC" id="5.1.3.2" evidence="5"/>
<dbReference type="Gene3D" id="3.90.25.10">
    <property type="entry name" value="UDP-galactose 4-epimerase, domain 1"/>
    <property type="match status" value="1"/>
</dbReference>
<evidence type="ECO:0000256" key="1">
    <source>
        <dbReference type="ARBA" id="ARBA00000083"/>
    </source>
</evidence>
<evidence type="ECO:0000256" key="7">
    <source>
        <dbReference type="ARBA" id="ARBA00023027"/>
    </source>
</evidence>
<reference evidence="12 13" key="1">
    <citation type="submission" date="2021-03" db="EMBL/GenBank/DDBJ databases">
        <title>Genomic Encyclopedia of Type Strains, Phase IV (KMG-IV): sequencing the most valuable type-strain genomes for metagenomic binning, comparative biology and taxonomic classification.</title>
        <authorList>
            <person name="Goeker M."/>
        </authorList>
    </citation>
    <scope>NUCLEOTIDE SEQUENCE [LARGE SCALE GENOMIC DNA]</scope>
    <source>
        <strain evidence="12 13">DSM 28650</strain>
    </source>
</reference>
<evidence type="ECO:0000256" key="10">
    <source>
        <dbReference type="ARBA" id="ARBA00033067"/>
    </source>
</evidence>
<name>A0ABS4K5N7_9CLOT</name>
<evidence type="ECO:0000313" key="13">
    <source>
        <dbReference type="Proteomes" id="UP001519308"/>
    </source>
</evidence>
<evidence type="ECO:0000259" key="11">
    <source>
        <dbReference type="Pfam" id="PF01370"/>
    </source>
</evidence>
<comment type="cofactor">
    <cofactor evidence="2">
        <name>NAD(+)</name>
        <dbReference type="ChEBI" id="CHEBI:57540"/>
    </cofactor>
</comment>
<evidence type="ECO:0000313" key="12">
    <source>
        <dbReference type="EMBL" id="MBP2023088.1"/>
    </source>
</evidence>
<proteinExistence type="inferred from homology"/>
<dbReference type="InterPro" id="IPR005886">
    <property type="entry name" value="UDP_G4E"/>
</dbReference>
<dbReference type="NCBIfam" id="TIGR01179">
    <property type="entry name" value="galE"/>
    <property type="match status" value="1"/>
</dbReference>